<comment type="caution">
    <text evidence="14">The sequence shown here is derived from an EMBL/GenBank/DDBJ whole genome shotgun (WGS) entry which is preliminary data.</text>
</comment>
<dbReference type="Pfam" id="PF21316">
    <property type="entry name" value="TPPII_GBD"/>
    <property type="match status" value="1"/>
</dbReference>
<evidence type="ECO:0000256" key="7">
    <source>
        <dbReference type="ARBA" id="ARBA00023529"/>
    </source>
</evidence>
<dbReference type="InterPro" id="IPR046940">
    <property type="entry name" value="TPPII_Ig-like_sf"/>
</dbReference>
<dbReference type="Pfam" id="PF00082">
    <property type="entry name" value="Peptidase_S8"/>
    <property type="match status" value="1"/>
</dbReference>
<keyword evidence="4 8" id="KW-0645">Protease</keyword>
<feature type="active site" description="Charge relay system" evidence="8">
    <location>
        <position position="58"/>
    </location>
</feature>
<comment type="similarity">
    <text evidence="2 8">Belongs to the peptidase S8 family.</text>
</comment>
<dbReference type="GO" id="GO:0005829">
    <property type="term" value="C:cytosol"/>
    <property type="evidence" value="ECO:0007669"/>
    <property type="project" value="TreeGrafter"/>
</dbReference>
<dbReference type="PANTHER" id="PTHR43806">
    <property type="entry name" value="PEPTIDASE S8"/>
    <property type="match status" value="1"/>
</dbReference>
<feature type="domain" description="Tripeptidyl peptidase II second Ig-like" evidence="11">
    <location>
        <begin position="815"/>
        <end position="1007"/>
    </location>
</feature>
<feature type="domain" description="Peptidase S8/S53" evidence="10">
    <location>
        <begin position="49"/>
        <end position="510"/>
    </location>
</feature>
<name>A0AAD7UCP0_9STRA</name>
<evidence type="ECO:0000313" key="14">
    <source>
        <dbReference type="EMBL" id="KAJ8601825.1"/>
    </source>
</evidence>
<dbReference type="InterPro" id="IPR023828">
    <property type="entry name" value="Peptidase_S8_Ser-AS"/>
</dbReference>
<organism evidence="14 15">
    <name type="scientific">Chrysophaeum taylorii</name>
    <dbReference type="NCBI Taxonomy" id="2483200"/>
    <lineage>
        <taxon>Eukaryota</taxon>
        <taxon>Sar</taxon>
        <taxon>Stramenopiles</taxon>
        <taxon>Ochrophyta</taxon>
        <taxon>Pelagophyceae</taxon>
        <taxon>Pelagomonadales</taxon>
        <taxon>Pelagomonadaceae</taxon>
        <taxon>Chrysophaeum</taxon>
    </lineage>
</organism>
<comment type="catalytic activity">
    <reaction evidence="7">
        <text>Hydrolysis of proteins with broad specificity for peptide bonds, and a preference for a large uncharged residue in P1. Hydrolyzes peptide amides.</text>
        <dbReference type="EC" id="3.4.21.62"/>
    </reaction>
</comment>
<dbReference type="InterPro" id="IPR000209">
    <property type="entry name" value="Peptidase_S8/S53_dom"/>
</dbReference>
<dbReference type="InterPro" id="IPR036852">
    <property type="entry name" value="Peptidase_S8/S53_dom_sf"/>
</dbReference>
<dbReference type="PROSITE" id="PS00138">
    <property type="entry name" value="SUBTILASE_SER"/>
    <property type="match status" value="1"/>
</dbReference>
<feature type="compositionally biased region" description="Low complexity" evidence="9">
    <location>
        <begin position="1049"/>
        <end position="1063"/>
    </location>
</feature>
<dbReference type="InterPro" id="IPR050131">
    <property type="entry name" value="Peptidase_S8_subtilisin-like"/>
</dbReference>
<feature type="domain" description="Tripeptidyl-peptidase II first Ig-like" evidence="12">
    <location>
        <begin position="554"/>
        <end position="663"/>
    </location>
</feature>
<feature type="region of interest" description="Disordered" evidence="9">
    <location>
        <begin position="1038"/>
        <end position="1088"/>
    </location>
</feature>
<reference evidence="14" key="1">
    <citation type="submission" date="2023-01" db="EMBL/GenBank/DDBJ databases">
        <title>Metagenome sequencing of chrysophaentin producing Chrysophaeum taylorii.</title>
        <authorList>
            <person name="Davison J."/>
            <person name="Bewley C."/>
        </authorList>
    </citation>
    <scope>NUCLEOTIDE SEQUENCE</scope>
    <source>
        <strain evidence="14">NIES-1699</strain>
    </source>
</reference>
<sequence>MSWRSRAFQYGVRQASLPASVVWLSAEERRWSGVIDKETTGVSRVAGDGSGVIIGILDTGVDPAAEGMGVTPRSEPKILDVIDATGAGDVDTSTIVESGDGWIENPITGRRLYAGKAGTYRVGGKKMDALWPRALRERLAREARLVSDSKYHEWYSKAFEDSEGEEFDARVEALGRAKKDLEPTRDSVAPILDVVVTWDEEAQTRKGFVVDGSKTPNLDDAAALADFGEATRRGMSPRYGKFGESDLLTYSLSFYGDDVTTIVTPSGDHGTHVASIAAAYDPNDADKCGLAPGAKLVSIKIGDARLGTMETGVALNRAAIAAQKWGCDLINLSYGEACGVCDAGAFATKAKALVDENPGLLFVSSAGNNGPALSTVGAPGSTTGALLGIGAYVTPEMRADMYAQRQFGGGRENGGGGMMYSFSSRGPATDGDWGVSVAAPGGAIASVPKYTLQPQRLMHGTSMSSPNAAGALACLLSALKSEKNVSYSPASVRRAIEDTARPFEVWGDGDSPTDQGKGILAVDLATDAILRDQKDASTRYEIRVMDRGVPGVPARGIYLREPHETSTISEANVQVVPKFSRDSAVSAERKASFRRNVALRSSADWVEAGERVVLTYDSPKTLIVKIDPTALAPDAIHCAEIKGYDADDSDDEKPPLFRVPITVLKPIETTSSRRFRFSETLAAGTIARHLVVPPEWAASATVSLRCSASDASKRLVHLSTVQLEPHEPYSALHLHKRVLMGRDDRVVAEISDVAPKRTLEVCLSQDWHSIEPCSVEATVDFKADLVDSNSDLVLRGTRSVATVLLSNKSEDPMIAAPVGKLKKWRRPLRPRASAVAPCASESRDSFAHYAAATIAPKRAYELTLEYDWEHLPSSSTGATFRFSGDDQIYESPFEGQHARVFDKKTGKVLGYRDARSYSELKGFEQGAEYGATLTVRSESIKALEKLRDAELWVEWPLAKDASVRCFGTKAAAYDATDDTFKDVKLRPGDSRPLFVSPPLESDIPKNCEPGDVLLGTISYARSPSLSKGASKRRSHTLWYHVPPKSKNTAASSSSSASSASAASSEKKKKSSDDSNNNNASSSEEEVENGLSSAARKALDKALFSRQLKFLADEHDNLDDDGAAALTSELLKLANSDKSKILQVRRAALKRLVPNITASTPLSDAANATKILAAAGALSDAIDQTAVAVALATRETPDDLLKSNAEEEEDRDPASHKALLEALRWTAEARLALVLEGVVAEKKNQSLDAFSNAIADLDKWVETKKSSHAADARLRAEHDRLRNRPGLALQTIDAWLDTKKKSREDLKRARDLRAKLYDDLGWDLWAQAERNHLRRDFPHPKLS</sequence>
<dbReference type="InterPro" id="IPR015500">
    <property type="entry name" value="Peptidase_S8_subtilisin-rel"/>
</dbReference>
<proteinExistence type="inferred from homology"/>
<dbReference type="InterPro" id="IPR022229">
    <property type="entry name" value="TPPII_Ig-like-2"/>
</dbReference>
<dbReference type="PRINTS" id="PR00723">
    <property type="entry name" value="SUBTILISIN"/>
</dbReference>
<dbReference type="Proteomes" id="UP001230188">
    <property type="component" value="Unassembled WGS sequence"/>
</dbReference>
<dbReference type="PANTHER" id="PTHR43806:SF14">
    <property type="entry name" value="TRIPEPTIDYL-PEPTIDASE 2"/>
    <property type="match status" value="1"/>
</dbReference>
<dbReference type="Pfam" id="PF21223">
    <property type="entry name" value="TPPII_Ig-like-1"/>
    <property type="match status" value="1"/>
</dbReference>
<dbReference type="InterPro" id="IPR048384">
    <property type="entry name" value="TPPII_GBD"/>
</dbReference>
<dbReference type="InterPro" id="IPR046939">
    <property type="entry name" value="TPPII_C_sf"/>
</dbReference>
<evidence type="ECO:0000256" key="5">
    <source>
        <dbReference type="ARBA" id="ARBA00022801"/>
    </source>
</evidence>
<dbReference type="SUPFAM" id="SSF52743">
    <property type="entry name" value="Subtilisin-like"/>
    <property type="match status" value="1"/>
</dbReference>
<evidence type="ECO:0000259" key="13">
    <source>
        <dbReference type="Pfam" id="PF21316"/>
    </source>
</evidence>
<evidence type="ECO:0000256" key="6">
    <source>
        <dbReference type="ARBA" id="ARBA00022825"/>
    </source>
</evidence>
<dbReference type="GO" id="GO:0008240">
    <property type="term" value="F:tripeptidyl-peptidase activity"/>
    <property type="evidence" value="ECO:0007669"/>
    <property type="project" value="UniProtKB-EC"/>
</dbReference>
<keyword evidence="5 8" id="KW-0378">Hydrolase</keyword>
<feature type="active site" description="Charge relay system" evidence="8">
    <location>
        <position position="462"/>
    </location>
</feature>
<keyword evidence="6 8" id="KW-0720">Serine protease</keyword>
<evidence type="ECO:0000256" key="4">
    <source>
        <dbReference type="ARBA" id="ARBA00022670"/>
    </source>
</evidence>
<feature type="active site" description="Charge relay system" evidence="8">
    <location>
        <position position="269"/>
    </location>
</feature>
<dbReference type="Gene3D" id="2.60.40.3170">
    <property type="match status" value="1"/>
</dbReference>
<accession>A0AAD7UCP0</accession>
<gene>
    <name evidence="14" type="ORF">CTAYLR_009056</name>
</gene>
<evidence type="ECO:0000313" key="15">
    <source>
        <dbReference type="Proteomes" id="UP001230188"/>
    </source>
</evidence>
<dbReference type="PROSITE" id="PS51892">
    <property type="entry name" value="SUBTILASE"/>
    <property type="match status" value="1"/>
</dbReference>
<evidence type="ECO:0000256" key="8">
    <source>
        <dbReference type="PROSITE-ProRule" id="PRU01240"/>
    </source>
</evidence>
<comment type="catalytic activity">
    <reaction evidence="1">
        <text>Release of an N-terminal tripeptide from a polypeptide.</text>
        <dbReference type="EC" id="3.4.14.10"/>
    </reaction>
</comment>
<keyword evidence="15" id="KW-1185">Reference proteome</keyword>
<dbReference type="Gene3D" id="3.40.50.200">
    <property type="entry name" value="Peptidase S8/S53 domain"/>
    <property type="match status" value="1"/>
</dbReference>
<evidence type="ECO:0000256" key="2">
    <source>
        <dbReference type="ARBA" id="ARBA00011073"/>
    </source>
</evidence>
<dbReference type="InterPro" id="IPR022398">
    <property type="entry name" value="Peptidase_S8_His-AS"/>
</dbReference>
<dbReference type="GO" id="GO:0004252">
    <property type="term" value="F:serine-type endopeptidase activity"/>
    <property type="evidence" value="ECO:0007669"/>
    <property type="project" value="UniProtKB-UniRule"/>
</dbReference>
<feature type="domain" description="Tripeptidyl-peptidase II galactose-binding" evidence="13">
    <location>
        <begin position="684"/>
        <end position="769"/>
    </location>
</feature>
<dbReference type="GO" id="GO:0004177">
    <property type="term" value="F:aminopeptidase activity"/>
    <property type="evidence" value="ECO:0007669"/>
    <property type="project" value="UniProtKB-KW"/>
</dbReference>
<dbReference type="InterPro" id="IPR048383">
    <property type="entry name" value="TPPII_Ig-like-1"/>
</dbReference>
<dbReference type="Gene3D" id="1.25.40.710">
    <property type="match status" value="1"/>
</dbReference>
<evidence type="ECO:0008006" key="16">
    <source>
        <dbReference type="Google" id="ProtNLM"/>
    </source>
</evidence>
<dbReference type="GO" id="GO:0006508">
    <property type="term" value="P:proteolysis"/>
    <property type="evidence" value="ECO:0007669"/>
    <property type="project" value="UniProtKB-KW"/>
</dbReference>
<evidence type="ECO:0000259" key="12">
    <source>
        <dbReference type="Pfam" id="PF21223"/>
    </source>
</evidence>
<dbReference type="Pfam" id="PF12580">
    <property type="entry name" value="TPPII"/>
    <property type="match status" value="1"/>
</dbReference>
<keyword evidence="3" id="KW-0031">Aminopeptidase</keyword>
<evidence type="ECO:0000256" key="1">
    <source>
        <dbReference type="ARBA" id="ARBA00001910"/>
    </source>
</evidence>
<dbReference type="PROSITE" id="PS00137">
    <property type="entry name" value="SUBTILASE_HIS"/>
    <property type="match status" value="1"/>
</dbReference>
<evidence type="ECO:0000256" key="3">
    <source>
        <dbReference type="ARBA" id="ARBA00022438"/>
    </source>
</evidence>
<dbReference type="EMBL" id="JAQMWT010000400">
    <property type="protein sequence ID" value="KAJ8601825.1"/>
    <property type="molecule type" value="Genomic_DNA"/>
</dbReference>
<evidence type="ECO:0000259" key="11">
    <source>
        <dbReference type="Pfam" id="PF12580"/>
    </source>
</evidence>
<evidence type="ECO:0000256" key="9">
    <source>
        <dbReference type="SAM" id="MobiDB-lite"/>
    </source>
</evidence>
<evidence type="ECO:0000259" key="10">
    <source>
        <dbReference type="Pfam" id="PF00082"/>
    </source>
</evidence>
<protein>
    <recommendedName>
        <fullName evidence="16">Tripeptidyl-peptidase II</fullName>
    </recommendedName>
</protein>